<dbReference type="InterPro" id="IPR012340">
    <property type="entry name" value="NA-bd_OB-fold"/>
</dbReference>
<sequence>MSFADMKKKRGSSLSRLSEELNKINSPQIGVDDRFWKADLDKAGNGYAVIRFLPAVEGEDIPWVRVFNHGFQGPGGWYIENSLTTNGKKDPVSEYNSKLWDTGLEANRDIVRKQKRRLTYYTNIMVIEDSKRPENEGKIFLFKFGKKIFDKINDMMNPQFEDETSVNPFDFWEGANFKLKIRKVEGFTNYDKAEFASPSPLFEDDEKLETTWKQQYPLQDFLKPDNFKSYEDLKA</sequence>
<dbReference type="EMBL" id="UINC01044063">
    <property type="protein sequence ID" value="SVB48992.1"/>
    <property type="molecule type" value="Genomic_DNA"/>
</dbReference>
<dbReference type="AlphaFoldDB" id="A0A382EF92"/>
<dbReference type="Gene3D" id="3.90.198.10">
    <property type="entry name" value="Replication Fork Single-Stranded Dna Binding Protein"/>
    <property type="match status" value="1"/>
</dbReference>
<feature type="domain" description="Bacteriophage T4 Gp32 single-stranded DNA-binding" evidence="3">
    <location>
        <begin position="44"/>
        <end position="234"/>
    </location>
</feature>
<dbReference type="InterPro" id="IPR044947">
    <property type="entry name" value="Phage_T4_Gp32_ssDNA-bd_sf"/>
</dbReference>
<keyword evidence="2" id="KW-1194">Viral DNA replication</keyword>
<name>A0A382EF92_9ZZZZ</name>
<evidence type="ECO:0000259" key="3">
    <source>
        <dbReference type="Pfam" id="PF08804"/>
    </source>
</evidence>
<protein>
    <recommendedName>
        <fullName evidence="3">Bacteriophage T4 Gp32 single-stranded DNA-binding domain-containing protein</fullName>
    </recommendedName>
</protein>
<evidence type="ECO:0000313" key="4">
    <source>
        <dbReference type="EMBL" id="SVB48992.1"/>
    </source>
</evidence>
<dbReference type="Pfam" id="PF08804">
    <property type="entry name" value="gp32"/>
    <property type="match status" value="1"/>
</dbReference>
<dbReference type="GO" id="GO:0003697">
    <property type="term" value="F:single-stranded DNA binding"/>
    <property type="evidence" value="ECO:0007669"/>
    <property type="project" value="InterPro"/>
</dbReference>
<gene>
    <name evidence="4" type="ORF">METZ01_LOCUS201846</name>
</gene>
<dbReference type="InterPro" id="IPR012339">
    <property type="entry name" value="Phage_T4_Gp32_ssDNA-bd"/>
</dbReference>
<reference evidence="4" key="1">
    <citation type="submission" date="2018-05" db="EMBL/GenBank/DDBJ databases">
        <authorList>
            <person name="Lanie J.A."/>
            <person name="Ng W.-L."/>
            <person name="Kazmierczak K.M."/>
            <person name="Andrzejewski T.M."/>
            <person name="Davidsen T.M."/>
            <person name="Wayne K.J."/>
            <person name="Tettelin H."/>
            <person name="Glass J.I."/>
            <person name="Rusch D."/>
            <person name="Podicherti R."/>
            <person name="Tsui H.-C.T."/>
            <person name="Winkler M.E."/>
        </authorList>
    </citation>
    <scope>NUCLEOTIDE SEQUENCE</scope>
</reference>
<organism evidence="4">
    <name type="scientific">marine metagenome</name>
    <dbReference type="NCBI Taxonomy" id="408172"/>
    <lineage>
        <taxon>unclassified sequences</taxon>
        <taxon>metagenomes</taxon>
        <taxon>ecological metagenomes</taxon>
    </lineage>
</organism>
<evidence type="ECO:0000256" key="2">
    <source>
        <dbReference type="ARBA" id="ARBA00023109"/>
    </source>
</evidence>
<evidence type="ECO:0000256" key="1">
    <source>
        <dbReference type="ARBA" id="ARBA00022491"/>
    </source>
</evidence>
<dbReference type="GO" id="GO:0039693">
    <property type="term" value="P:viral DNA genome replication"/>
    <property type="evidence" value="ECO:0007669"/>
    <property type="project" value="UniProtKB-KW"/>
</dbReference>
<feature type="non-terminal residue" evidence="4">
    <location>
        <position position="235"/>
    </location>
</feature>
<dbReference type="SUPFAM" id="SSF50249">
    <property type="entry name" value="Nucleic acid-binding proteins"/>
    <property type="match status" value="1"/>
</dbReference>
<accession>A0A382EF92</accession>
<proteinExistence type="predicted"/>
<keyword evidence="1" id="KW-0678">Repressor</keyword>
<keyword evidence="2" id="KW-0235">DNA replication</keyword>